<dbReference type="PANTHER" id="PTHR43794:SF11">
    <property type="entry name" value="AMIDOHYDROLASE-RELATED DOMAIN-CONTAINING PROTEIN"/>
    <property type="match status" value="1"/>
</dbReference>
<proteinExistence type="predicted"/>
<dbReference type="PANTHER" id="PTHR43794">
    <property type="entry name" value="AMINOHYDROLASE SSNA-RELATED"/>
    <property type="match status" value="1"/>
</dbReference>
<protein>
    <submittedName>
        <fullName evidence="3">Amidohydrolase family protein</fullName>
    </submittedName>
</protein>
<sequence>MRTGAAVVVEGDRIAQILPADQAEGIDARRIELTDKVLLPGLVNMHTHAGAGPVGRAVSEDYELPTGMPFYVPLSRLWRHAYRDELREQFRAVIEWDVLGMMRTGTTTILNHASTDIEGYLHIADRVGVRTFAGPTIPLDVTARLGQLSGGREDRKQTTSEEVQLAELEELERMFGEWDGAAGGRITMVLGPAAVHTDEFSVLAGVGVAAKRLDCLVTTHLCQAPSELAATQERFGTTPLRVLQRAELANERLIAAHGTYLPDGDRQLAADSGITIVHCASRKAKEAVISPSVSFQDSGISIALGTDGFNCDMVEELKFAAMLGKIAVAQSHRPTAAEVLDLATSRAASILRRPDLGVIKEGARADLIGVAVTDPSIAPVLDVVQSLVYYGNGRDVQFEMVDGRVLIQDGAFLDVDLDGVRARAEAALTSIWESAIDAGVIAEVLPSINRTRPFA</sequence>
<organism evidence="3 4">
    <name type="scientific">Dactylosporangium maewongense</name>
    <dbReference type="NCBI Taxonomy" id="634393"/>
    <lineage>
        <taxon>Bacteria</taxon>
        <taxon>Bacillati</taxon>
        <taxon>Actinomycetota</taxon>
        <taxon>Actinomycetes</taxon>
        <taxon>Micromonosporales</taxon>
        <taxon>Micromonosporaceae</taxon>
        <taxon>Dactylosporangium</taxon>
    </lineage>
</organism>
<dbReference type="InterPro" id="IPR050287">
    <property type="entry name" value="MTA/SAH_deaminase"/>
</dbReference>
<dbReference type="InterPro" id="IPR011059">
    <property type="entry name" value="Metal-dep_hydrolase_composite"/>
</dbReference>
<dbReference type="Proteomes" id="UP001501470">
    <property type="component" value="Unassembled WGS sequence"/>
</dbReference>
<comment type="caution">
    <text evidence="3">The sequence shown here is derived from an EMBL/GenBank/DDBJ whole genome shotgun (WGS) entry which is preliminary data.</text>
</comment>
<dbReference type="Gene3D" id="2.30.40.10">
    <property type="entry name" value="Urease, subunit C, domain 1"/>
    <property type="match status" value="1"/>
</dbReference>
<name>A0ABP4N6J7_9ACTN</name>
<accession>A0ABP4N6J7</accession>
<keyword evidence="4" id="KW-1185">Reference proteome</keyword>
<reference evidence="4" key="1">
    <citation type="journal article" date="2019" name="Int. J. Syst. Evol. Microbiol.">
        <title>The Global Catalogue of Microorganisms (GCM) 10K type strain sequencing project: providing services to taxonomists for standard genome sequencing and annotation.</title>
        <authorList>
            <consortium name="The Broad Institute Genomics Platform"/>
            <consortium name="The Broad Institute Genome Sequencing Center for Infectious Disease"/>
            <person name="Wu L."/>
            <person name="Ma J."/>
        </authorList>
    </citation>
    <scope>NUCLEOTIDE SEQUENCE [LARGE SCALE GENOMIC DNA]</scope>
    <source>
        <strain evidence="4">JCM 15933</strain>
    </source>
</reference>
<dbReference type="Gene3D" id="3.20.20.140">
    <property type="entry name" value="Metal-dependent hydrolases"/>
    <property type="match status" value="1"/>
</dbReference>
<gene>
    <name evidence="3" type="ORF">GCM10009827_091770</name>
</gene>
<evidence type="ECO:0000256" key="1">
    <source>
        <dbReference type="ARBA" id="ARBA00022801"/>
    </source>
</evidence>
<dbReference type="SUPFAM" id="SSF51556">
    <property type="entry name" value="Metallo-dependent hydrolases"/>
    <property type="match status" value="1"/>
</dbReference>
<evidence type="ECO:0000313" key="4">
    <source>
        <dbReference type="Proteomes" id="UP001501470"/>
    </source>
</evidence>
<dbReference type="InterPro" id="IPR006680">
    <property type="entry name" value="Amidohydro-rel"/>
</dbReference>
<evidence type="ECO:0000259" key="2">
    <source>
        <dbReference type="Pfam" id="PF01979"/>
    </source>
</evidence>
<dbReference type="Pfam" id="PF01979">
    <property type="entry name" value="Amidohydro_1"/>
    <property type="match status" value="1"/>
</dbReference>
<feature type="domain" description="Amidohydrolase-related" evidence="2">
    <location>
        <begin position="37"/>
        <end position="405"/>
    </location>
</feature>
<dbReference type="EMBL" id="BAAAQD010000025">
    <property type="protein sequence ID" value="GAA1556494.1"/>
    <property type="molecule type" value="Genomic_DNA"/>
</dbReference>
<dbReference type="InterPro" id="IPR032466">
    <property type="entry name" value="Metal_Hydrolase"/>
</dbReference>
<dbReference type="SUPFAM" id="SSF51338">
    <property type="entry name" value="Composite domain of metallo-dependent hydrolases"/>
    <property type="match status" value="1"/>
</dbReference>
<evidence type="ECO:0000313" key="3">
    <source>
        <dbReference type="EMBL" id="GAA1556494.1"/>
    </source>
</evidence>
<keyword evidence="1" id="KW-0378">Hydrolase</keyword>